<dbReference type="EMBL" id="PJEO01000052">
    <property type="protein sequence ID" value="PKQ44103.1"/>
    <property type="molecule type" value="Genomic_DNA"/>
</dbReference>
<dbReference type="CDD" id="cd00038">
    <property type="entry name" value="CAP_ED"/>
    <property type="match status" value="1"/>
</dbReference>
<dbReference type="PROSITE" id="PS50042">
    <property type="entry name" value="CNMP_BINDING_3"/>
    <property type="match status" value="1"/>
</dbReference>
<reference evidence="2 3" key="1">
    <citation type="submission" date="2017-12" db="EMBL/GenBank/DDBJ databases">
        <title>Confluentibacter flavum sp. nov., isolated from the saline lake.</title>
        <authorList>
            <person name="Yu L."/>
        </authorList>
    </citation>
    <scope>NUCLEOTIDE SEQUENCE [LARGE SCALE GENOMIC DNA]</scope>
    <source>
        <strain evidence="2 3">3B</strain>
    </source>
</reference>
<gene>
    <name evidence="2" type="ORF">CSW08_14990</name>
</gene>
<dbReference type="Proteomes" id="UP000233435">
    <property type="component" value="Unassembled WGS sequence"/>
</dbReference>
<dbReference type="InterPro" id="IPR014710">
    <property type="entry name" value="RmlC-like_jellyroll"/>
</dbReference>
<sequence length="203" mass="23628">MYIYVSIFKYLLLNNIISFFNQFSDFSEETFIELQNIAKFKKIDAGTQIVKFGEVPSKVYLLVSGVIRCYLSTESGKEFNKSFYLPINVMASLTALKNKSESIFTFEALLDCEIYEVDYTKLMNLCEKNHGLSKLYTSVLEDVYTKYENRLVELISLDARERYLELRKQIPEVDDLIPQYHIASYLGITAVQLSRIRKKMDGH</sequence>
<comment type="caution">
    <text evidence="2">The sequence shown here is derived from an EMBL/GenBank/DDBJ whole genome shotgun (WGS) entry which is preliminary data.</text>
</comment>
<evidence type="ECO:0000313" key="3">
    <source>
        <dbReference type="Proteomes" id="UP000233435"/>
    </source>
</evidence>
<evidence type="ECO:0000259" key="1">
    <source>
        <dbReference type="PROSITE" id="PS50042"/>
    </source>
</evidence>
<dbReference type="Pfam" id="PF00027">
    <property type="entry name" value="cNMP_binding"/>
    <property type="match status" value="1"/>
</dbReference>
<dbReference type="InterPro" id="IPR000595">
    <property type="entry name" value="cNMP-bd_dom"/>
</dbReference>
<keyword evidence="3" id="KW-1185">Reference proteome</keyword>
<proteinExistence type="predicted"/>
<dbReference type="Gene3D" id="2.60.120.10">
    <property type="entry name" value="Jelly Rolls"/>
    <property type="match status" value="1"/>
</dbReference>
<name>A0A2N3HGQ9_9FLAO</name>
<dbReference type="AlphaFoldDB" id="A0A2N3HGQ9"/>
<organism evidence="2 3">
    <name type="scientific">Confluentibacter flavum</name>
    <dbReference type="NCBI Taxonomy" id="1909700"/>
    <lineage>
        <taxon>Bacteria</taxon>
        <taxon>Pseudomonadati</taxon>
        <taxon>Bacteroidota</taxon>
        <taxon>Flavobacteriia</taxon>
        <taxon>Flavobacteriales</taxon>
        <taxon>Flavobacteriaceae</taxon>
        <taxon>Confluentibacter</taxon>
    </lineage>
</organism>
<dbReference type="InterPro" id="IPR018490">
    <property type="entry name" value="cNMP-bd_dom_sf"/>
</dbReference>
<feature type="domain" description="Cyclic nucleotide-binding" evidence="1">
    <location>
        <begin position="22"/>
        <end position="125"/>
    </location>
</feature>
<protein>
    <recommendedName>
        <fullName evidence="1">Cyclic nucleotide-binding domain-containing protein</fullName>
    </recommendedName>
</protein>
<dbReference type="SUPFAM" id="SSF51206">
    <property type="entry name" value="cAMP-binding domain-like"/>
    <property type="match status" value="1"/>
</dbReference>
<accession>A0A2N3HGQ9</accession>
<evidence type="ECO:0000313" key="2">
    <source>
        <dbReference type="EMBL" id="PKQ44103.1"/>
    </source>
</evidence>